<evidence type="ECO:0000313" key="11">
    <source>
        <dbReference type="Proteomes" id="UP000829517"/>
    </source>
</evidence>
<dbReference type="Pfam" id="PF02321">
    <property type="entry name" value="OEP"/>
    <property type="match status" value="2"/>
</dbReference>
<keyword evidence="3" id="KW-0813">Transport</keyword>
<sequence>MKFKLLILALTCSVFAFAQEKKIWTLEECVRYAEENNLSIQQAELNIESVKIDKSDAIGNFIPSLNAQASASSSTGYSVDPTTNSFVNQKFFNVTPSVSSSLTLFDGLRNFHTLNRAKLNAIATQYQSDDIRDDIRLAVANAYLQILSNRETLNVLNAQYRSTQQDLERTNELVENGVLPKGDLLEIQATAATQEQQIVNAENSVLISRISLAQLLQITDYENFDVVDEGYVIPDDAVLKITPKEIYEKALTFRNDIKASEANVDLATKDLQIAKASRYPSLNAFFQYNTRYSDNATYPASLDPVTGDFIAGPSISFKDQLWLQDGFSYGLQLNIPILNNFSVKNNIKRSQIDIQRAELQLQQDKLNLETDVNQAFVDVKGAYKNYEAAGKTVEARRLSYDYAKERYNVGLMNSFDFSQAQARLDDSEATLIQAKYDFIFRLKVLKFYYGIPLEEW</sequence>
<keyword evidence="7" id="KW-0998">Cell outer membrane</keyword>
<keyword evidence="4" id="KW-1134">Transmembrane beta strand</keyword>
<comment type="subcellular location">
    <subcellularLocation>
        <location evidence="1">Cell outer membrane</location>
    </subcellularLocation>
</comment>
<dbReference type="InterPro" id="IPR051906">
    <property type="entry name" value="TolC-like"/>
</dbReference>
<evidence type="ECO:0000256" key="8">
    <source>
        <dbReference type="SAM" id="Coils"/>
    </source>
</evidence>
<comment type="caution">
    <text evidence="10">The sequence shown here is derived from an EMBL/GenBank/DDBJ whole genome shotgun (WGS) entry which is preliminary data.</text>
</comment>
<evidence type="ECO:0000256" key="3">
    <source>
        <dbReference type="ARBA" id="ARBA00022448"/>
    </source>
</evidence>
<dbReference type="SUPFAM" id="SSF56954">
    <property type="entry name" value="Outer membrane efflux proteins (OEP)"/>
    <property type="match status" value="1"/>
</dbReference>
<feature type="signal peptide" evidence="9">
    <location>
        <begin position="1"/>
        <end position="18"/>
    </location>
</feature>
<dbReference type="PANTHER" id="PTHR30026">
    <property type="entry name" value="OUTER MEMBRANE PROTEIN TOLC"/>
    <property type="match status" value="1"/>
</dbReference>
<keyword evidence="11" id="KW-1185">Reference proteome</keyword>
<dbReference type="InterPro" id="IPR003423">
    <property type="entry name" value="OMP_efflux"/>
</dbReference>
<evidence type="ECO:0000313" key="10">
    <source>
        <dbReference type="EMBL" id="MCF8713212.1"/>
    </source>
</evidence>
<gene>
    <name evidence="10" type="ORF">JM658_00080</name>
</gene>
<evidence type="ECO:0000256" key="9">
    <source>
        <dbReference type="SAM" id="SignalP"/>
    </source>
</evidence>
<accession>A0ABS9IYG8</accession>
<organism evidence="10 11">
    <name type="scientific">Joostella atrarenae</name>
    <dbReference type="NCBI Taxonomy" id="679257"/>
    <lineage>
        <taxon>Bacteria</taxon>
        <taxon>Pseudomonadati</taxon>
        <taxon>Bacteroidota</taxon>
        <taxon>Flavobacteriia</taxon>
        <taxon>Flavobacteriales</taxon>
        <taxon>Flavobacteriaceae</taxon>
        <taxon>Joostella</taxon>
    </lineage>
</organism>
<dbReference type="EMBL" id="JAETXX010000001">
    <property type="protein sequence ID" value="MCF8713212.1"/>
    <property type="molecule type" value="Genomic_DNA"/>
</dbReference>
<comment type="similarity">
    <text evidence="2">Belongs to the outer membrane factor (OMF) (TC 1.B.17) family.</text>
</comment>
<keyword evidence="9" id="KW-0732">Signal</keyword>
<feature type="coiled-coil region" evidence="8">
    <location>
        <begin position="153"/>
        <end position="204"/>
    </location>
</feature>
<reference evidence="10 11" key="1">
    <citation type="submission" date="2021-01" db="EMBL/GenBank/DDBJ databases">
        <title>Genome sequencing of Joostella atrarenae M1-2 (= KCTC 23194).</title>
        <authorList>
            <person name="Zakaria M.R."/>
            <person name="Lam M.Q."/>
            <person name="Chong C.S."/>
        </authorList>
    </citation>
    <scope>NUCLEOTIDE SEQUENCE [LARGE SCALE GENOMIC DNA]</scope>
    <source>
        <strain evidence="10 11">M1-2</strain>
    </source>
</reference>
<evidence type="ECO:0000256" key="1">
    <source>
        <dbReference type="ARBA" id="ARBA00004442"/>
    </source>
</evidence>
<dbReference type="RefSeq" id="WP_236957188.1">
    <property type="nucleotide sequence ID" value="NZ_JAETXX010000001.1"/>
</dbReference>
<evidence type="ECO:0000256" key="7">
    <source>
        <dbReference type="ARBA" id="ARBA00023237"/>
    </source>
</evidence>
<feature type="chain" id="PRO_5047135023" evidence="9">
    <location>
        <begin position="19"/>
        <end position="456"/>
    </location>
</feature>
<dbReference type="Gene3D" id="1.20.1600.10">
    <property type="entry name" value="Outer membrane efflux proteins (OEP)"/>
    <property type="match status" value="1"/>
</dbReference>
<protein>
    <submittedName>
        <fullName evidence="10">TolC family protein</fullName>
    </submittedName>
</protein>
<keyword evidence="6" id="KW-0472">Membrane</keyword>
<dbReference type="PANTHER" id="PTHR30026:SF20">
    <property type="entry name" value="OUTER MEMBRANE PROTEIN TOLC"/>
    <property type="match status" value="1"/>
</dbReference>
<keyword evidence="5" id="KW-0812">Transmembrane</keyword>
<evidence type="ECO:0000256" key="4">
    <source>
        <dbReference type="ARBA" id="ARBA00022452"/>
    </source>
</evidence>
<evidence type="ECO:0000256" key="6">
    <source>
        <dbReference type="ARBA" id="ARBA00023136"/>
    </source>
</evidence>
<name>A0ABS9IYG8_9FLAO</name>
<proteinExistence type="inferred from homology"/>
<dbReference type="Proteomes" id="UP000829517">
    <property type="component" value="Unassembled WGS sequence"/>
</dbReference>
<keyword evidence="8" id="KW-0175">Coiled coil</keyword>
<evidence type="ECO:0000256" key="5">
    <source>
        <dbReference type="ARBA" id="ARBA00022692"/>
    </source>
</evidence>
<evidence type="ECO:0000256" key="2">
    <source>
        <dbReference type="ARBA" id="ARBA00007613"/>
    </source>
</evidence>